<evidence type="ECO:0000259" key="8">
    <source>
        <dbReference type="SMART" id="SM00776"/>
    </source>
</evidence>
<dbReference type="Pfam" id="PF10633">
    <property type="entry name" value="NPCBM_assoc"/>
    <property type="match status" value="1"/>
</dbReference>
<feature type="chain" id="PRO_5046967875" description="Alpha-galactosidase" evidence="7">
    <location>
        <begin position="24"/>
        <end position="657"/>
    </location>
</feature>
<evidence type="ECO:0000313" key="9">
    <source>
        <dbReference type="EMBL" id="GHF94243.1"/>
    </source>
</evidence>
<dbReference type="SMART" id="SM00776">
    <property type="entry name" value="NPCBM"/>
    <property type="match status" value="1"/>
</dbReference>
<dbReference type="InterPro" id="IPR013222">
    <property type="entry name" value="Glyco_hyd_98_carb-bd"/>
</dbReference>
<dbReference type="EC" id="3.2.1.22" evidence="5"/>
<dbReference type="InterPro" id="IPR018905">
    <property type="entry name" value="A-galactase_NEW3"/>
</dbReference>
<dbReference type="Pfam" id="PF08305">
    <property type="entry name" value="NPCBM"/>
    <property type="match status" value="1"/>
</dbReference>
<keyword evidence="2 7" id="KW-0732">Signal</keyword>
<keyword evidence="3 5" id="KW-0378">Hydrolase</keyword>
<dbReference type="SUPFAM" id="SSF49785">
    <property type="entry name" value="Galactose-binding domain-like"/>
    <property type="match status" value="1"/>
</dbReference>
<keyword evidence="4 5" id="KW-0326">Glycosidase</keyword>
<dbReference type="InterPro" id="IPR002241">
    <property type="entry name" value="Glyco_hydro_27"/>
</dbReference>
<reference evidence="10" key="1">
    <citation type="journal article" date="2019" name="Int. J. Syst. Evol. Microbiol.">
        <title>The Global Catalogue of Microorganisms (GCM) 10K type strain sequencing project: providing services to taxonomists for standard genome sequencing and annotation.</title>
        <authorList>
            <consortium name="The Broad Institute Genomics Platform"/>
            <consortium name="The Broad Institute Genome Sequencing Center for Infectious Disease"/>
            <person name="Wu L."/>
            <person name="Ma J."/>
        </authorList>
    </citation>
    <scope>NUCLEOTIDE SEQUENCE [LARGE SCALE GENOMIC DNA]</scope>
    <source>
        <strain evidence="10">CGMCC 4.7680</strain>
    </source>
</reference>
<evidence type="ECO:0000256" key="1">
    <source>
        <dbReference type="ARBA" id="ARBA00009743"/>
    </source>
</evidence>
<dbReference type="Proteomes" id="UP000649955">
    <property type="component" value="Unassembled WGS sequence"/>
</dbReference>
<dbReference type="InterPro" id="IPR008979">
    <property type="entry name" value="Galactose-bd-like_sf"/>
</dbReference>
<dbReference type="CDD" id="cd14792">
    <property type="entry name" value="GH27"/>
    <property type="match status" value="1"/>
</dbReference>
<proteinExistence type="inferred from homology"/>
<dbReference type="Gene3D" id="3.20.20.70">
    <property type="entry name" value="Aldolase class I"/>
    <property type="match status" value="1"/>
</dbReference>
<dbReference type="Gene3D" id="2.60.40.1180">
    <property type="entry name" value="Golgi alpha-mannosidase II"/>
    <property type="match status" value="1"/>
</dbReference>
<dbReference type="SUPFAM" id="SSF51011">
    <property type="entry name" value="Glycosyl hydrolase domain"/>
    <property type="match status" value="1"/>
</dbReference>
<keyword evidence="10" id="KW-1185">Reference proteome</keyword>
<name>A0ABQ3JXI9_9PSEU</name>
<evidence type="ECO:0000313" key="10">
    <source>
        <dbReference type="Proteomes" id="UP000649955"/>
    </source>
</evidence>
<dbReference type="InterPro" id="IPR013780">
    <property type="entry name" value="Glyco_hydro_b"/>
</dbReference>
<comment type="catalytic activity">
    <reaction evidence="5">
        <text>Hydrolysis of terminal, non-reducing alpha-D-galactose residues in alpha-D-galactosides, including galactose oligosaccharides, galactomannans and galactolipids.</text>
        <dbReference type="EC" id="3.2.1.22"/>
    </reaction>
</comment>
<evidence type="ECO:0000256" key="6">
    <source>
        <dbReference type="SAM" id="MobiDB-lite"/>
    </source>
</evidence>
<evidence type="ECO:0000256" key="5">
    <source>
        <dbReference type="RuleBase" id="RU361168"/>
    </source>
</evidence>
<dbReference type="Pfam" id="PF17801">
    <property type="entry name" value="Melibiase_C"/>
    <property type="match status" value="1"/>
</dbReference>
<dbReference type="Pfam" id="PF16499">
    <property type="entry name" value="Melibiase_2"/>
    <property type="match status" value="1"/>
</dbReference>
<organism evidence="9 10">
    <name type="scientific">Amycolatopsis bullii</name>
    <dbReference type="NCBI Taxonomy" id="941987"/>
    <lineage>
        <taxon>Bacteria</taxon>
        <taxon>Bacillati</taxon>
        <taxon>Actinomycetota</taxon>
        <taxon>Actinomycetes</taxon>
        <taxon>Pseudonocardiales</taxon>
        <taxon>Pseudonocardiaceae</taxon>
        <taxon>Amycolatopsis</taxon>
    </lineage>
</organism>
<accession>A0ABQ3JXI9</accession>
<feature type="signal peptide" evidence="7">
    <location>
        <begin position="1"/>
        <end position="23"/>
    </location>
</feature>
<comment type="caution">
    <text evidence="9">The sequence shown here is derived from an EMBL/GenBank/DDBJ whole genome shotgun (WGS) entry which is preliminary data.</text>
</comment>
<keyword evidence="5" id="KW-1015">Disulfide bond</keyword>
<dbReference type="PANTHER" id="PTHR11452:SF75">
    <property type="entry name" value="ALPHA-GALACTOSIDASE MEL1"/>
    <property type="match status" value="1"/>
</dbReference>
<dbReference type="PRINTS" id="PR00740">
    <property type="entry name" value="GLHYDRLASE27"/>
</dbReference>
<dbReference type="PANTHER" id="PTHR11452">
    <property type="entry name" value="ALPHA-GALACTOSIDASE/ALPHA-N-ACETYLGALACTOSAMINIDASE"/>
    <property type="match status" value="1"/>
</dbReference>
<dbReference type="InterPro" id="IPR013785">
    <property type="entry name" value="Aldolase_TIM"/>
</dbReference>
<feature type="region of interest" description="Disordered" evidence="6">
    <location>
        <begin position="503"/>
        <end position="548"/>
    </location>
</feature>
<dbReference type="SUPFAM" id="SSF51445">
    <property type="entry name" value="(Trans)glycosidases"/>
    <property type="match status" value="1"/>
</dbReference>
<evidence type="ECO:0000256" key="4">
    <source>
        <dbReference type="ARBA" id="ARBA00023295"/>
    </source>
</evidence>
<evidence type="ECO:0000256" key="3">
    <source>
        <dbReference type="ARBA" id="ARBA00022801"/>
    </source>
</evidence>
<feature type="domain" description="Glycosyl hydrolase family 98 putative carbohydrate-binding module" evidence="8">
    <location>
        <begin position="513"/>
        <end position="657"/>
    </location>
</feature>
<dbReference type="InterPro" id="IPR038637">
    <property type="entry name" value="NPCBM_sf"/>
</dbReference>
<sequence>MRRLVGMAVAIAACTSVVTVAEAVPAAAAEPGYFAAQRVGERPPMGWNSWNRFGCDINEDLIRGAADALVSSGMKDAGYQYVNIDDCWAEQNRTAEGKLEPSHERFPHGIKTLADYVHGLGLKLGLYTSAGTLTCQKTMPGALDHEEADAQSFADWGVDYLKYDNCNNQGRPAIERYTKMGDAIKKTGRPMIYALCEWGENKPWTWGRDAGAQLWRTTGDISDNWGSMTFILDQQVGLEKFAGPGGWNDPDMLEVGNGGMTDAEYRSHFALWALLNAPLLAGNDLPAMSPATKAILENKDVIALDQDWAGAQGHKLRDDGDTEVWAKPMSDGSAAVVLFNRGPASTTISTTAAELGLEGHTFRVRDLWTGTETETAGALRDAVASHDSSVFRVWPSTHPSAAPMTTLALPAPDYVPADRPLTTTLQVTNDGSTPITQLRATVATPTGWQLDGPGTFTVPAVPPGKSWQQQITFNPVAPSGERVRLAAKADYSTAWGKRALGAEGTSPLVSRPPSGTTALSKAPWLSSDNGWGPAERGTSNGEAQPGDGHRITIAGVGYDDGIGAHAPSSVRVYVGASCTSVGALVGMDDENSGGSVGFRILGDGKELAATGVMHPGDKAQALSAQLTGVQVLELSVNDAGDGNTNDHADWANATITC</sequence>
<dbReference type="InterPro" id="IPR041233">
    <property type="entry name" value="Melibiase_C"/>
</dbReference>
<gene>
    <name evidence="9" type="primary">galA</name>
    <name evidence="9" type="ORF">GCM10017567_05890</name>
</gene>
<comment type="similarity">
    <text evidence="1 5">Belongs to the glycosyl hydrolase 27 family.</text>
</comment>
<protein>
    <recommendedName>
        <fullName evidence="5">Alpha-galactosidase</fullName>
        <ecNumber evidence="5">3.2.1.22</ecNumber>
    </recommendedName>
    <alternativeName>
        <fullName evidence="5">Melibiase</fullName>
    </alternativeName>
</protein>
<dbReference type="InterPro" id="IPR017853">
    <property type="entry name" value="GH"/>
</dbReference>
<dbReference type="Gene3D" id="2.60.120.1060">
    <property type="entry name" value="NPCBM/NEW2 domain"/>
    <property type="match status" value="1"/>
</dbReference>
<dbReference type="EMBL" id="BNAW01000002">
    <property type="protein sequence ID" value="GHF94243.1"/>
    <property type="molecule type" value="Genomic_DNA"/>
</dbReference>
<evidence type="ECO:0000256" key="2">
    <source>
        <dbReference type="ARBA" id="ARBA00022729"/>
    </source>
</evidence>
<evidence type="ECO:0000256" key="7">
    <source>
        <dbReference type="SAM" id="SignalP"/>
    </source>
</evidence>